<dbReference type="Proteomes" id="UP000499080">
    <property type="component" value="Unassembled WGS sequence"/>
</dbReference>
<dbReference type="EMBL" id="BGPR01004910">
    <property type="protein sequence ID" value="GBN04736.1"/>
    <property type="molecule type" value="Genomic_DNA"/>
</dbReference>
<protein>
    <submittedName>
        <fullName evidence="1">Uncharacterized protein</fullName>
    </submittedName>
</protein>
<comment type="caution">
    <text evidence="1">The sequence shown here is derived from an EMBL/GenBank/DDBJ whole genome shotgun (WGS) entry which is preliminary data.</text>
</comment>
<organism evidence="1 2">
    <name type="scientific">Araneus ventricosus</name>
    <name type="common">Orbweaver spider</name>
    <name type="synonym">Epeira ventricosa</name>
    <dbReference type="NCBI Taxonomy" id="182803"/>
    <lineage>
        <taxon>Eukaryota</taxon>
        <taxon>Metazoa</taxon>
        <taxon>Ecdysozoa</taxon>
        <taxon>Arthropoda</taxon>
        <taxon>Chelicerata</taxon>
        <taxon>Arachnida</taxon>
        <taxon>Araneae</taxon>
        <taxon>Araneomorphae</taxon>
        <taxon>Entelegynae</taxon>
        <taxon>Araneoidea</taxon>
        <taxon>Araneidae</taxon>
        <taxon>Araneus</taxon>
    </lineage>
</organism>
<sequence>MNPDLGGKTDLLENTRNLALSLLGAEISRFFERSLGGVISYWKRYEKQALKPRVSQLFFGQQRKLVEAKSPKRMLDSLRYREMLSTKRVILCSSCGTVQLYIIPIDIDTLIPARTKGVDGFNVETSGSGKTPLSPSFGSLTLLGHPLCTNFAIIKPSVDYVMHSSFAYRQFRAISRVVIQRFCRMSSSTAEMVALLFTTCACPVRAKSSMFTRPAS</sequence>
<accession>A0A4Y2KTQ1</accession>
<proteinExistence type="predicted"/>
<dbReference type="AlphaFoldDB" id="A0A4Y2KTQ1"/>
<evidence type="ECO:0000313" key="2">
    <source>
        <dbReference type="Proteomes" id="UP000499080"/>
    </source>
</evidence>
<evidence type="ECO:0000313" key="1">
    <source>
        <dbReference type="EMBL" id="GBN04736.1"/>
    </source>
</evidence>
<gene>
    <name evidence="1" type="ORF">AVEN_225487_1</name>
</gene>
<keyword evidence="2" id="KW-1185">Reference proteome</keyword>
<reference evidence="1 2" key="1">
    <citation type="journal article" date="2019" name="Sci. Rep.">
        <title>Orb-weaving spider Araneus ventricosus genome elucidates the spidroin gene catalogue.</title>
        <authorList>
            <person name="Kono N."/>
            <person name="Nakamura H."/>
            <person name="Ohtoshi R."/>
            <person name="Moran D.A.P."/>
            <person name="Shinohara A."/>
            <person name="Yoshida Y."/>
            <person name="Fujiwara M."/>
            <person name="Mori M."/>
            <person name="Tomita M."/>
            <person name="Arakawa K."/>
        </authorList>
    </citation>
    <scope>NUCLEOTIDE SEQUENCE [LARGE SCALE GENOMIC DNA]</scope>
</reference>
<name>A0A4Y2KTQ1_ARAVE</name>